<comment type="caution">
    <text evidence="2">The sequence shown here is derived from an EMBL/GenBank/DDBJ whole genome shotgun (WGS) entry which is preliminary data.</text>
</comment>
<dbReference type="Gene3D" id="1.20.58.1000">
    <property type="entry name" value="Metal-sensitive repressor, helix protomer"/>
    <property type="match status" value="1"/>
</dbReference>
<dbReference type="RefSeq" id="WP_184307527.1">
    <property type="nucleotide sequence ID" value="NZ_JACHXU010000021.1"/>
</dbReference>
<dbReference type="GO" id="GO:0046872">
    <property type="term" value="F:metal ion binding"/>
    <property type="evidence" value="ECO:0007669"/>
    <property type="project" value="InterPro"/>
</dbReference>
<organism evidence="2 3">
    <name type="scientific">Aporhodopirellula rubra</name>
    <dbReference type="NCBI Taxonomy" id="980271"/>
    <lineage>
        <taxon>Bacteria</taxon>
        <taxon>Pseudomonadati</taxon>
        <taxon>Planctomycetota</taxon>
        <taxon>Planctomycetia</taxon>
        <taxon>Pirellulales</taxon>
        <taxon>Pirellulaceae</taxon>
        <taxon>Aporhodopirellula</taxon>
    </lineage>
</organism>
<proteinExistence type="inferred from homology"/>
<dbReference type="Proteomes" id="UP000536179">
    <property type="component" value="Unassembled WGS sequence"/>
</dbReference>
<comment type="similarity">
    <text evidence="1">Belongs to the FrmR/RcnR family.</text>
</comment>
<keyword evidence="2" id="KW-0238">DNA-binding</keyword>
<dbReference type="Pfam" id="PF02583">
    <property type="entry name" value="Trns_repr_metal"/>
    <property type="match status" value="1"/>
</dbReference>
<dbReference type="CDD" id="cd10148">
    <property type="entry name" value="CsoR-like_DUF156"/>
    <property type="match status" value="1"/>
</dbReference>
<dbReference type="InterPro" id="IPR038390">
    <property type="entry name" value="Metal_Tscrpt_repr_sf"/>
</dbReference>
<dbReference type="GO" id="GO:0003677">
    <property type="term" value="F:DNA binding"/>
    <property type="evidence" value="ECO:0007669"/>
    <property type="project" value="UniProtKB-KW"/>
</dbReference>
<name>A0A7W5H872_9BACT</name>
<dbReference type="InterPro" id="IPR003735">
    <property type="entry name" value="Metal_Tscrpt_repr"/>
</dbReference>
<evidence type="ECO:0000256" key="1">
    <source>
        <dbReference type="ARBA" id="ARBA00005260"/>
    </source>
</evidence>
<dbReference type="PANTHER" id="PTHR33677">
    <property type="entry name" value="TRANSCRIPTIONAL REPRESSOR FRMR-RELATED"/>
    <property type="match status" value="1"/>
</dbReference>
<dbReference type="EMBL" id="JACHXU010000021">
    <property type="protein sequence ID" value="MBB3209139.1"/>
    <property type="molecule type" value="Genomic_DNA"/>
</dbReference>
<evidence type="ECO:0000313" key="2">
    <source>
        <dbReference type="EMBL" id="MBB3209139.1"/>
    </source>
</evidence>
<sequence length="92" mass="10496">MLSDDEKKKLVHRLSRVNGQVDAVRRMVDEDAYCVDILMQISAATGALNRVGELVLEQHLKRCVRDAMENGDSADRDTKLEEIMSIFRKYGK</sequence>
<dbReference type="AlphaFoldDB" id="A0A7W5H872"/>
<keyword evidence="3" id="KW-1185">Reference proteome</keyword>
<accession>A0A7W5H872</accession>
<gene>
    <name evidence="2" type="ORF">FHS27_004977</name>
</gene>
<reference evidence="2 3" key="1">
    <citation type="submission" date="2020-08" db="EMBL/GenBank/DDBJ databases">
        <title>Genomic Encyclopedia of Type Strains, Phase III (KMG-III): the genomes of soil and plant-associated and newly described type strains.</title>
        <authorList>
            <person name="Whitman W."/>
        </authorList>
    </citation>
    <scope>NUCLEOTIDE SEQUENCE [LARGE SCALE GENOMIC DNA]</scope>
    <source>
        <strain evidence="2 3">CECT 8075</strain>
    </source>
</reference>
<protein>
    <submittedName>
        <fullName evidence="2">DNA-binding FrmR family transcriptional regulator</fullName>
    </submittedName>
</protein>
<dbReference type="GO" id="GO:0045892">
    <property type="term" value="P:negative regulation of DNA-templated transcription"/>
    <property type="evidence" value="ECO:0007669"/>
    <property type="project" value="UniProtKB-ARBA"/>
</dbReference>
<evidence type="ECO:0000313" key="3">
    <source>
        <dbReference type="Proteomes" id="UP000536179"/>
    </source>
</evidence>